<feature type="chain" id="PRO_5047129377" evidence="7">
    <location>
        <begin position="20"/>
        <end position="379"/>
    </location>
</feature>
<feature type="transmembrane region" description="Helical" evidence="6">
    <location>
        <begin position="228"/>
        <end position="252"/>
    </location>
</feature>
<evidence type="ECO:0000256" key="5">
    <source>
        <dbReference type="SAM" id="MobiDB-lite"/>
    </source>
</evidence>
<feature type="compositionally biased region" description="Low complexity" evidence="5">
    <location>
        <begin position="274"/>
        <end position="285"/>
    </location>
</feature>
<evidence type="ECO:0000256" key="2">
    <source>
        <dbReference type="ARBA" id="ARBA00022692"/>
    </source>
</evidence>
<gene>
    <name evidence="8" type="ORF">BJX63DRAFT_433012</name>
</gene>
<name>A0ABR4H9L3_9EURO</name>
<dbReference type="PANTHER" id="PTHR15549:SF26">
    <property type="entry name" value="AXIAL BUDDING PATTERN PROTEIN 2-RELATED"/>
    <property type="match status" value="1"/>
</dbReference>
<feature type="compositionally biased region" description="Acidic residues" evidence="5">
    <location>
        <begin position="143"/>
        <end position="152"/>
    </location>
</feature>
<dbReference type="EMBL" id="JBFXLT010000052">
    <property type="protein sequence ID" value="KAL2812010.1"/>
    <property type="molecule type" value="Genomic_DNA"/>
</dbReference>
<keyword evidence="7" id="KW-0732">Signal</keyword>
<evidence type="ECO:0000313" key="9">
    <source>
        <dbReference type="Proteomes" id="UP001610334"/>
    </source>
</evidence>
<sequence>MQRPMRLLVLLSVTSSVSAWSFTWTNAEGKSYVEHDNDPVNCQTIDHAEGETFRWVPGDDGLSLWLYESDDCSGYRAGYSPPLAWTKDSSRDLRSFRVANEDAEDEPESTTTTTTTTTTTSKTTTSTTRPSTTTTARPPEPTESAEEEEEEESTHSGEETEPTQSTESTESTEPTESATSDEADESTPSSTTATQTLTSTEPTHTLSSPASETPTSDPPESNSSSTPVAAIAGGTIGGIAAIAAIGALFFFLGRRQRSPRDDPQPPGYGANDRPPTAATAPLAPLSVQPTPMYGAAAYDSAACEAKSELDSAPLYQVTDSQLPYTPVKQVYSPLDSPLTEPHYPPARMVAELPGDVVTVELSESHRLNELDGTGKTMTR</sequence>
<comment type="caution">
    <text evidence="8">The sequence shown here is derived from an EMBL/GenBank/DDBJ whole genome shotgun (WGS) entry which is preliminary data.</text>
</comment>
<evidence type="ECO:0000256" key="3">
    <source>
        <dbReference type="ARBA" id="ARBA00022989"/>
    </source>
</evidence>
<keyword evidence="9" id="KW-1185">Reference proteome</keyword>
<feature type="compositionally biased region" description="Low complexity" evidence="5">
    <location>
        <begin position="162"/>
        <end position="178"/>
    </location>
</feature>
<accession>A0ABR4H9L3</accession>
<evidence type="ECO:0000256" key="4">
    <source>
        <dbReference type="ARBA" id="ARBA00023136"/>
    </source>
</evidence>
<feature type="compositionally biased region" description="Low complexity" evidence="5">
    <location>
        <begin position="186"/>
        <end position="203"/>
    </location>
</feature>
<evidence type="ECO:0000313" key="8">
    <source>
        <dbReference type="EMBL" id="KAL2812010.1"/>
    </source>
</evidence>
<dbReference type="InterPro" id="IPR051694">
    <property type="entry name" value="Immunoregulatory_rcpt-like"/>
</dbReference>
<dbReference type="PANTHER" id="PTHR15549">
    <property type="entry name" value="PAIRED IMMUNOGLOBULIN-LIKE TYPE 2 RECEPTOR"/>
    <property type="match status" value="1"/>
</dbReference>
<proteinExistence type="predicted"/>
<keyword evidence="4 6" id="KW-0472">Membrane</keyword>
<feature type="compositionally biased region" description="Polar residues" evidence="5">
    <location>
        <begin position="204"/>
        <end position="227"/>
    </location>
</feature>
<dbReference type="Proteomes" id="UP001610334">
    <property type="component" value="Unassembled WGS sequence"/>
</dbReference>
<organism evidence="8 9">
    <name type="scientific">Aspergillus granulosus</name>
    <dbReference type="NCBI Taxonomy" id="176169"/>
    <lineage>
        <taxon>Eukaryota</taxon>
        <taxon>Fungi</taxon>
        <taxon>Dikarya</taxon>
        <taxon>Ascomycota</taxon>
        <taxon>Pezizomycotina</taxon>
        <taxon>Eurotiomycetes</taxon>
        <taxon>Eurotiomycetidae</taxon>
        <taxon>Eurotiales</taxon>
        <taxon>Aspergillaceae</taxon>
        <taxon>Aspergillus</taxon>
        <taxon>Aspergillus subgen. Nidulantes</taxon>
    </lineage>
</organism>
<feature type="region of interest" description="Disordered" evidence="5">
    <location>
        <begin position="98"/>
        <end position="230"/>
    </location>
</feature>
<comment type="subcellular location">
    <subcellularLocation>
        <location evidence="1">Membrane</location>
        <topology evidence="1">Single-pass membrane protein</topology>
    </subcellularLocation>
</comment>
<feature type="compositionally biased region" description="Low complexity" evidence="5">
    <location>
        <begin position="109"/>
        <end position="137"/>
    </location>
</feature>
<evidence type="ECO:0000256" key="6">
    <source>
        <dbReference type="SAM" id="Phobius"/>
    </source>
</evidence>
<protein>
    <submittedName>
        <fullName evidence="8">Uncharacterized protein</fullName>
    </submittedName>
</protein>
<evidence type="ECO:0000256" key="7">
    <source>
        <dbReference type="SAM" id="SignalP"/>
    </source>
</evidence>
<reference evidence="8 9" key="1">
    <citation type="submission" date="2024-07" db="EMBL/GenBank/DDBJ databases">
        <title>Section-level genome sequencing and comparative genomics of Aspergillus sections Usti and Cavernicolus.</title>
        <authorList>
            <consortium name="Lawrence Berkeley National Laboratory"/>
            <person name="Nybo J.L."/>
            <person name="Vesth T.C."/>
            <person name="Theobald S."/>
            <person name="Frisvad J.C."/>
            <person name="Larsen T.O."/>
            <person name="Kjaerboelling I."/>
            <person name="Rothschild-Mancinelli K."/>
            <person name="Lyhne E.K."/>
            <person name="Kogle M.E."/>
            <person name="Barry K."/>
            <person name="Clum A."/>
            <person name="Na H."/>
            <person name="Ledsgaard L."/>
            <person name="Lin J."/>
            <person name="Lipzen A."/>
            <person name="Kuo A."/>
            <person name="Riley R."/>
            <person name="Mondo S."/>
            <person name="Labutti K."/>
            <person name="Haridas S."/>
            <person name="Pangalinan J."/>
            <person name="Salamov A.A."/>
            <person name="Simmons B.A."/>
            <person name="Magnuson J.K."/>
            <person name="Chen J."/>
            <person name="Drula E."/>
            <person name="Henrissat B."/>
            <person name="Wiebenga A."/>
            <person name="Lubbers R.J."/>
            <person name="Gomes A.C."/>
            <person name="Makela M.R."/>
            <person name="Stajich J."/>
            <person name="Grigoriev I.V."/>
            <person name="Mortensen U.H."/>
            <person name="De Vries R.P."/>
            <person name="Baker S.E."/>
            <person name="Andersen M.R."/>
        </authorList>
    </citation>
    <scope>NUCLEOTIDE SEQUENCE [LARGE SCALE GENOMIC DNA]</scope>
    <source>
        <strain evidence="8 9">CBS 588.65</strain>
    </source>
</reference>
<keyword evidence="2 6" id="KW-0812">Transmembrane</keyword>
<feature type="region of interest" description="Disordered" evidence="5">
    <location>
        <begin position="256"/>
        <end position="286"/>
    </location>
</feature>
<feature type="signal peptide" evidence="7">
    <location>
        <begin position="1"/>
        <end position="19"/>
    </location>
</feature>
<keyword evidence="3 6" id="KW-1133">Transmembrane helix</keyword>
<evidence type="ECO:0000256" key="1">
    <source>
        <dbReference type="ARBA" id="ARBA00004167"/>
    </source>
</evidence>